<evidence type="ECO:0000256" key="6">
    <source>
        <dbReference type="ARBA" id="ARBA00022729"/>
    </source>
</evidence>
<dbReference type="Pfam" id="PF13416">
    <property type="entry name" value="SBP_bac_8"/>
    <property type="match status" value="1"/>
</dbReference>
<dbReference type="EMBL" id="FKBS01000012">
    <property type="protein sequence ID" value="SAI06069.1"/>
    <property type="molecule type" value="Genomic_DNA"/>
</dbReference>
<comment type="similarity">
    <text evidence="2">Belongs to the bacterial solute-binding protein 1 family.</text>
</comment>
<dbReference type="RefSeq" id="WP_066409858.1">
    <property type="nucleotide sequence ID" value="NZ_FKBS01000012.1"/>
</dbReference>
<dbReference type="NCBIfam" id="NF008211">
    <property type="entry name" value="PRK10974.1"/>
    <property type="match status" value="1"/>
</dbReference>
<evidence type="ECO:0000313" key="10">
    <source>
        <dbReference type="Proteomes" id="UP000077037"/>
    </source>
</evidence>
<dbReference type="InterPro" id="IPR050490">
    <property type="entry name" value="Bact_solute-bd_prot1"/>
</dbReference>
<dbReference type="Gene3D" id="3.40.190.10">
    <property type="entry name" value="Periplasmic binding protein-like II"/>
    <property type="match status" value="2"/>
</dbReference>
<feature type="signal peptide" evidence="8">
    <location>
        <begin position="1"/>
        <end position="24"/>
    </location>
</feature>
<evidence type="ECO:0000256" key="4">
    <source>
        <dbReference type="ARBA" id="ARBA00017470"/>
    </source>
</evidence>
<dbReference type="SUPFAM" id="SSF53850">
    <property type="entry name" value="Periplasmic binding protein-like II"/>
    <property type="match status" value="1"/>
</dbReference>
<proteinExistence type="inferred from homology"/>
<dbReference type="GO" id="GO:0042597">
    <property type="term" value="C:periplasmic space"/>
    <property type="evidence" value="ECO:0007669"/>
    <property type="project" value="UniProtKB-SubCell"/>
</dbReference>
<gene>
    <name evidence="9" type="primary">ugpB</name>
    <name evidence="9" type="ORF">SAMEA1982600_01135</name>
</gene>
<organism evidence="9 10">
    <name type="scientific">Bordetella ansorpii</name>
    <dbReference type="NCBI Taxonomy" id="288768"/>
    <lineage>
        <taxon>Bacteria</taxon>
        <taxon>Pseudomonadati</taxon>
        <taxon>Pseudomonadota</taxon>
        <taxon>Betaproteobacteria</taxon>
        <taxon>Burkholderiales</taxon>
        <taxon>Alcaligenaceae</taxon>
        <taxon>Bordetella</taxon>
    </lineage>
</organism>
<dbReference type="PANTHER" id="PTHR43649">
    <property type="entry name" value="ARABINOSE-BINDING PROTEIN-RELATED"/>
    <property type="match status" value="1"/>
</dbReference>
<evidence type="ECO:0000313" key="9">
    <source>
        <dbReference type="EMBL" id="SAI06069.1"/>
    </source>
</evidence>
<reference evidence="9 10" key="1">
    <citation type="submission" date="2016-03" db="EMBL/GenBank/DDBJ databases">
        <authorList>
            <consortium name="Pathogen Informatics"/>
        </authorList>
    </citation>
    <scope>NUCLEOTIDE SEQUENCE [LARGE SCALE GENOMIC DNA]</scope>
    <source>
        <strain evidence="9 10">NCTC13364</strain>
    </source>
</reference>
<sequence length="438" mass="47511">MRTPRMALAAAAVLSALAAIPAHAATEIQFWHSMEGALGDRVNALVDEFNKNNTEYQVKAVYKGNYGESMNAGIAAFRAGNAPDILQVFEVGTATMMYAKGAIKPVQQMSEEAGDPIDPKAFIGAVAGYYSSPDGKLVSMPFNSSTVVFYYNKDAFKKAGLDADKPPKTWEELAAAGQKLKAAGQECGYTTSWPSWTQLETFSAWHNVPYATKDNGFGGLDARLAVNTDLHVRHMENLAKMGKEGIFQYGGRGDEPNSLFISGKCAMITGSSGLRANIAKNAKFEFGTSTLPYYGDVKGAPQNTIIGGASLWVFANKKPEVYKGVTKFFKFLASPEIAARWHQQTGYVPVTKAAYERTLKEGFYGKNPGTDVGVKQLNVETTAQSRGVRLGYLPQIREIEDAEIERIVSGKVSAKEGLANITKRGDELLEKFQKSTGN</sequence>
<dbReference type="InterPro" id="IPR006059">
    <property type="entry name" value="SBP"/>
</dbReference>
<dbReference type="GO" id="GO:0055085">
    <property type="term" value="P:transmembrane transport"/>
    <property type="evidence" value="ECO:0007669"/>
    <property type="project" value="InterPro"/>
</dbReference>
<keyword evidence="6 8" id="KW-0732">Signal</keyword>
<keyword evidence="5" id="KW-0813">Transport</keyword>
<dbReference type="OrthoDB" id="4393730at2"/>
<evidence type="ECO:0000256" key="5">
    <source>
        <dbReference type="ARBA" id="ARBA00022448"/>
    </source>
</evidence>
<evidence type="ECO:0000256" key="3">
    <source>
        <dbReference type="ARBA" id="ARBA00011557"/>
    </source>
</evidence>
<dbReference type="PANTHER" id="PTHR43649:SF31">
    <property type="entry name" value="SN-GLYCEROL-3-PHOSPHATE-BINDING PERIPLASMIC PROTEIN UGPB"/>
    <property type="match status" value="1"/>
</dbReference>
<evidence type="ECO:0000256" key="2">
    <source>
        <dbReference type="ARBA" id="ARBA00008520"/>
    </source>
</evidence>
<dbReference type="AlphaFoldDB" id="A0A157MBW0"/>
<comment type="subcellular location">
    <subcellularLocation>
        <location evidence="1">Periplasm</location>
    </subcellularLocation>
</comment>
<protein>
    <recommendedName>
        <fullName evidence="4">sn-glycerol-3-phosphate-binding periplasmic protein UgpB</fullName>
    </recommendedName>
</protein>
<feature type="chain" id="PRO_5007614234" description="sn-glycerol-3-phosphate-binding periplasmic protein UgpB" evidence="8">
    <location>
        <begin position="25"/>
        <end position="438"/>
    </location>
</feature>
<accession>A0A157MBW0</accession>
<dbReference type="PROSITE" id="PS01037">
    <property type="entry name" value="SBP_BACTERIAL_1"/>
    <property type="match status" value="1"/>
</dbReference>
<evidence type="ECO:0000256" key="7">
    <source>
        <dbReference type="ARBA" id="ARBA00022764"/>
    </source>
</evidence>
<evidence type="ECO:0000256" key="1">
    <source>
        <dbReference type="ARBA" id="ARBA00004418"/>
    </source>
</evidence>
<keyword evidence="7" id="KW-0574">Periplasm</keyword>
<dbReference type="InterPro" id="IPR006061">
    <property type="entry name" value="SBP_1_CS"/>
</dbReference>
<comment type="subunit">
    <text evidence="3">The complex is composed of two ATP-binding proteins (UgpC), two transmembrane proteins (UgpA and UgpE) and a solute-binding protein (UgpB).</text>
</comment>
<name>A0A157MBW0_9BORD</name>
<dbReference type="Proteomes" id="UP000077037">
    <property type="component" value="Unassembled WGS sequence"/>
</dbReference>
<dbReference type="CDD" id="cd14748">
    <property type="entry name" value="PBP2_UgpB"/>
    <property type="match status" value="1"/>
</dbReference>
<evidence type="ECO:0000256" key="8">
    <source>
        <dbReference type="SAM" id="SignalP"/>
    </source>
</evidence>